<sequence>MHITKIILDGFKSYATKTEITDFDSSFNAITGLNGSGKSNILDSICFVLGITNLSHVRANNLQELIYKNGQAGIEKATVSIVFDNSDKPQSPVGYEACSEITITRQVYKQQGKNRYLINGTVVPAHKVKDLFGSVSLNVNNPHFLIMQGRVTKVLNMKPPEILAMLEEATGTRMYEDKKRETQRTIEKKDSKLQQTQQVLQEDLEPQMAKLAEDRQAFAHYNTICRQLEQLQKVHTAWKFVCAEETEHRLTGEVEALTKGVEENVVRLKELNELIRQAKDDARELEKKKSEHCGNTIQELEEVLKTLELEQAQSESDVKHLKDQMNGERKAQKEADKLIREANVQISQKSAAIDQITASSGGLLEAKNRAEKELDLAKKNLEALAMGMTTNEDGVAITVTEQLRQAEVEAAACADEMQQATNAISHIAPAYEAKAKQLAETESLFEKDNAEIESRERAVKTLQDQLTALGYDAQRVEELDCMKQELAPKLRKLKADVDNFDAMNQHLVFNYSDPYCGFDRSKVVGPVCQLFKLKDPKWARAIEAAAGGKLFQVIVDTDETAKQLLKNGKLQRRVTIIPLNKIRGSEVDQGRLRAAQSIAGRDNVFRALDLITFDGRLEETMKYVFGRTLIAASLDIAERVAYDRAVSTKTVSACGSTCDPSGMLSGGSSAPGPSALEKLEQRRSNQRELSQLEDRYRSIVEELQTSEAQAARYNSLSRELMQCNLEWQQCKSRLANTSHAQLREEVNAMGTELERRRKVVEEMGLRKTKVDSRIKELKDRMLNARGQQQREIKEAKAEINRCAQAARVAADACGNDEFKLKELQGDIDFLKKEIEEAQQKLTTCDASLGELAEQLKCQEGILASRVDAKTEAMQGLKKHKALVQAESAEIASRYKDIERTQRQVNEMQLANQQAEHDTKKKRKEAAEATGVVQAMLEQHPWIRKGREHFGKPNTDFDFERNEPREVGRKVKELTAQKDKLSKTVNARAQSQVSQIEAQYKDLMRKRNQVMRDKDSILQTMKELDIKKEATIKAAYQRVNKDFGDIFSNLLTGANAKLQPPDGKSLLDGLEVKVSFGGVWKESLTELSGGQRSLVALSLILAMLLFKPAPIYILDEVDAALDLSHTQNIGLMIKNHFKTSQFIIVSLKDGLFSNANVLFRTKFVDGRSTVERFTSKKN</sequence>
<evidence type="ECO:0000256" key="10">
    <source>
        <dbReference type="ARBA" id="ARBA00023306"/>
    </source>
</evidence>
<evidence type="ECO:0000313" key="14">
    <source>
        <dbReference type="EMBL" id="OQR69787.1"/>
    </source>
</evidence>
<dbReference type="Pfam" id="PF02463">
    <property type="entry name" value="SMC_N"/>
    <property type="match status" value="1"/>
</dbReference>
<dbReference type="GO" id="GO:0030261">
    <property type="term" value="P:chromosome condensation"/>
    <property type="evidence" value="ECO:0007669"/>
    <property type="project" value="UniProtKB-KW"/>
</dbReference>
<comment type="subcellular location">
    <subcellularLocation>
        <location evidence="1 11">Nucleus</location>
    </subcellularLocation>
</comment>
<dbReference type="PANTHER" id="PTHR43977">
    <property type="entry name" value="STRUCTURAL MAINTENANCE OF CHROMOSOMES PROTEIN 3"/>
    <property type="match status" value="1"/>
</dbReference>
<dbReference type="InterPro" id="IPR027120">
    <property type="entry name" value="Smc2_ABC"/>
</dbReference>
<keyword evidence="8" id="KW-0226">DNA condensation</keyword>
<dbReference type="InParanoid" id="A0A1V9X8A3"/>
<evidence type="ECO:0000256" key="6">
    <source>
        <dbReference type="ARBA" id="ARBA00022840"/>
    </source>
</evidence>
<dbReference type="CDD" id="cd03273">
    <property type="entry name" value="ABC_SMC2_euk"/>
    <property type="match status" value="1"/>
</dbReference>
<dbReference type="GO" id="GO:0016887">
    <property type="term" value="F:ATP hydrolysis activity"/>
    <property type="evidence" value="ECO:0007669"/>
    <property type="project" value="InterPro"/>
</dbReference>
<evidence type="ECO:0000256" key="9">
    <source>
        <dbReference type="ARBA" id="ARBA00023242"/>
    </source>
</evidence>
<dbReference type="SUPFAM" id="SSF75553">
    <property type="entry name" value="Smc hinge domain"/>
    <property type="match status" value="1"/>
</dbReference>
<dbReference type="FunFam" id="3.40.50.300:FF:000385">
    <property type="entry name" value="Structural maintenance of chromosomes 2"/>
    <property type="match status" value="1"/>
</dbReference>
<protein>
    <recommendedName>
        <fullName evidence="11">Structural maintenance of chromosomes protein</fullName>
    </recommendedName>
</protein>
<dbReference type="PIRSF" id="PIRSF005719">
    <property type="entry name" value="SMC"/>
    <property type="match status" value="1"/>
</dbReference>
<dbReference type="STRING" id="418985.A0A1V9X8A3"/>
<accession>A0A1V9X8A3</accession>
<keyword evidence="5" id="KW-0498">Mitosis</keyword>
<evidence type="ECO:0000256" key="2">
    <source>
        <dbReference type="ARBA" id="ARBA00005231"/>
    </source>
</evidence>
<keyword evidence="4" id="KW-0547">Nucleotide-binding</keyword>
<dbReference type="FunCoup" id="A0A1V9X8A3">
    <property type="interactions" value="1570"/>
</dbReference>
<dbReference type="InterPro" id="IPR036277">
    <property type="entry name" value="SMC_hinge_sf"/>
</dbReference>
<feature type="coiled-coil region" evidence="12">
    <location>
        <begin position="261"/>
        <end position="324"/>
    </location>
</feature>
<comment type="caution">
    <text evidence="14">The sequence shown here is derived from an EMBL/GenBank/DDBJ whole genome shotgun (WGS) entry which is preliminary data.</text>
</comment>
<dbReference type="SUPFAM" id="SSF52540">
    <property type="entry name" value="P-loop containing nucleoside triphosphate hydrolases"/>
    <property type="match status" value="1"/>
</dbReference>
<keyword evidence="15" id="KW-1185">Reference proteome</keyword>
<dbReference type="OrthoDB" id="10255539at2759"/>
<dbReference type="EMBL" id="MNPL01019895">
    <property type="protein sequence ID" value="OQR69787.1"/>
    <property type="molecule type" value="Genomic_DNA"/>
</dbReference>
<keyword evidence="3" id="KW-0132">Cell division</keyword>
<evidence type="ECO:0000256" key="7">
    <source>
        <dbReference type="ARBA" id="ARBA00023054"/>
    </source>
</evidence>
<keyword evidence="7 12" id="KW-0175">Coiled coil</keyword>
<dbReference type="Gene3D" id="1.10.287.1490">
    <property type="match status" value="1"/>
</dbReference>
<evidence type="ECO:0000256" key="3">
    <source>
        <dbReference type="ARBA" id="ARBA00022618"/>
    </source>
</evidence>
<dbReference type="Proteomes" id="UP000192247">
    <property type="component" value="Unassembled WGS sequence"/>
</dbReference>
<evidence type="ECO:0000256" key="5">
    <source>
        <dbReference type="ARBA" id="ARBA00022776"/>
    </source>
</evidence>
<gene>
    <name evidence="14" type="ORF">BIW11_12055</name>
</gene>
<dbReference type="InterPro" id="IPR024704">
    <property type="entry name" value="SMC"/>
</dbReference>
<evidence type="ECO:0000259" key="13">
    <source>
        <dbReference type="SMART" id="SM00968"/>
    </source>
</evidence>
<dbReference type="GO" id="GO:0005694">
    <property type="term" value="C:chromosome"/>
    <property type="evidence" value="ECO:0007669"/>
    <property type="project" value="InterPro"/>
</dbReference>
<evidence type="ECO:0000256" key="12">
    <source>
        <dbReference type="SAM" id="Coils"/>
    </source>
</evidence>
<dbReference type="GO" id="GO:0005634">
    <property type="term" value="C:nucleus"/>
    <property type="evidence" value="ECO:0007669"/>
    <property type="project" value="UniProtKB-SubCell"/>
</dbReference>
<feature type="coiled-coil region" evidence="12">
    <location>
        <begin position="364"/>
        <end position="465"/>
    </location>
</feature>
<proteinExistence type="inferred from homology"/>
<feature type="domain" description="SMC hinge" evidence="13">
    <location>
        <begin position="521"/>
        <end position="641"/>
    </location>
</feature>
<evidence type="ECO:0000256" key="11">
    <source>
        <dbReference type="PIRNR" id="PIRNR005719"/>
    </source>
</evidence>
<comment type="similarity">
    <text evidence="2">Belongs to the SMC family. SMC2 subfamily.</text>
</comment>
<evidence type="ECO:0000313" key="15">
    <source>
        <dbReference type="Proteomes" id="UP000192247"/>
    </source>
</evidence>
<feature type="coiled-coil region" evidence="12">
    <location>
        <begin position="897"/>
        <end position="929"/>
    </location>
</feature>
<dbReference type="GO" id="GO:0051301">
    <property type="term" value="P:cell division"/>
    <property type="evidence" value="ECO:0007669"/>
    <property type="project" value="UniProtKB-KW"/>
</dbReference>
<feature type="coiled-coil region" evidence="12">
    <location>
        <begin position="675"/>
        <end position="709"/>
    </location>
</feature>
<dbReference type="AlphaFoldDB" id="A0A1V9X8A3"/>
<dbReference type="GO" id="GO:0005524">
    <property type="term" value="F:ATP binding"/>
    <property type="evidence" value="ECO:0007669"/>
    <property type="project" value="UniProtKB-KW"/>
</dbReference>
<evidence type="ECO:0000256" key="1">
    <source>
        <dbReference type="ARBA" id="ARBA00004123"/>
    </source>
</evidence>
<dbReference type="SMART" id="SM00968">
    <property type="entry name" value="SMC_hinge"/>
    <property type="match status" value="1"/>
</dbReference>
<evidence type="ECO:0000256" key="4">
    <source>
        <dbReference type="ARBA" id="ARBA00022741"/>
    </source>
</evidence>
<keyword evidence="10" id="KW-0131">Cell cycle</keyword>
<feature type="coiled-coil region" evidence="12">
    <location>
        <begin position="774"/>
        <end position="854"/>
    </location>
</feature>
<dbReference type="InterPro" id="IPR027417">
    <property type="entry name" value="P-loop_NTPase"/>
</dbReference>
<keyword evidence="9 11" id="KW-0539">Nucleus</keyword>
<feature type="coiled-coil region" evidence="12">
    <location>
        <begin position="985"/>
        <end position="1012"/>
    </location>
</feature>
<dbReference type="Pfam" id="PF06470">
    <property type="entry name" value="SMC_hinge"/>
    <property type="match status" value="1"/>
</dbReference>
<evidence type="ECO:0000256" key="8">
    <source>
        <dbReference type="ARBA" id="ARBA00023067"/>
    </source>
</evidence>
<organism evidence="14 15">
    <name type="scientific">Tropilaelaps mercedesae</name>
    <dbReference type="NCBI Taxonomy" id="418985"/>
    <lineage>
        <taxon>Eukaryota</taxon>
        <taxon>Metazoa</taxon>
        <taxon>Ecdysozoa</taxon>
        <taxon>Arthropoda</taxon>
        <taxon>Chelicerata</taxon>
        <taxon>Arachnida</taxon>
        <taxon>Acari</taxon>
        <taxon>Parasitiformes</taxon>
        <taxon>Mesostigmata</taxon>
        <taxon>Gamasina</taxon>
        <taxon>Dermanyssoidea</taxon>
        <taxon>Laelapidae</taxon>
        <taxon>Tropilaelaps</taxon>
    </lineage>
</organism>
<dbReference type="InterPro" id="IPR003395">
    <property type="entry name" value="RecF/RecN/SMC_N"/>
</dbReference>
<name>A0A1V9X8A3_9ACAR</name>
<dbReference type="InterPro" id="IPR010935">
    <property type="entry name" value="SMC_hinge"/>
</dbReference>
<reference evidence="14 15" key="1">
    <citation type="journal article" date="2017" name="Gigascience">
        <title>Draft genome of the honey bee ectoparasitic mite, Tropilaelaps mercedesae, is shaped by the parasitic life history.</title>
        <authorList>
            <person name="Dong X."/>
            <person name="Armstrong S.D."/>
            <person name="Xia D."/>
            <person name="Makepeace B.L."/>
            <person name="Darby A.C."/>
            <person name="Kadowaki T."/>
        </authorList>
    </citation>
    <scope>NUCLEOTIDE SEQUENCE [LARGE SCALE GENOMIC DNA]</scope>
    <source>
        <strain evidence="14">Wuxi-XJTLU</strain>
    </source>
</reference>
<dbReference type="Gene3D" id="3.40.50.300">
    <property type="entry name" value="P-loop containing nucleotide triphosphate hydrolases"/>
    <property type="match status" value="2"/>
</dbReference>
<dbReference type="Gene3D" id="1.20.1060.20">
    <property type="match status" value="1"/>
</dbReference>
<keyword evidence="6" id="KW-0067">ATP-binding</keyword>
<dbReference type="Gene3D" id="3.30.70.1620">
    <property type="match status" value="1"/>
</dbReference>